<proteinExistence type="predicted"/>
<accession>A0A5C4LQ11</accession>
<dbReference type="RefSeq" id="WP_139034051.1">
    <property type="nucleotide sequence ID" value="NZ_VDDA01000001.1"/>
</dbReference>
<keyword evidence="1" id="KW-0812">Transmembrane</keyword>
<comment type="caution">
    <text evidence="3">The sequence shown here is derived from an EMBL/GenBank/DDBJ whole genome shotgun (WGS) entry which is preliminary data.</text>
</comment>
<dbReference type="AlphaFoldDB" id="A0A5C4LQ11"/>
<reference evidence="3 4" key="1">
    <citation type="submission" date="2019-06" db="EMBL/GenBank/DDBJ databases">
        <title>Genome of Methylobacterium sp. 17Sr1-39.</title>
        <authorList>
            <person name="Seo T."/>
        </authorList>
    </citation>
    <scope>NUCLEOTIDE SEQUENCE [LARGE SCALE GENOMIC DNA]</scope>
    <source>
        <strain evidence="3 4">17Sr1-39</strain>
    </source>
</reference>
<name>A0A5C4LQ11_9HYPH</name>
<dbReference type="OrthoDB" id="9806174at2"/>
<evidence type="ECO:0000313" key="4">
    <source>
        <dbReference type="Proteomes" id="UP000305267"/>
    </source>
</evidence>
<dbReference type="Proteomes" id="UP000305267">
    <property type="component" value="Unassembled WGS sequence"/>
</dbReference>
<sequence>MQGILYEESTIWLFLLVTVVMGGWMAWMIGRGIALGWKPYWQAVVSLLLLGFAVRFIHHALFEGMLLSPHYYVVDTIVLLIIGSLGYRATRARQMTTQYRWLYERSGPLSWRAKAGAQA</sequence>
<evidence type="ECO:0000313" key="3">
    <source>
        <dbReference type="EMBL" id="TNC16233.1"/>
    </source>
</evidence>
<dbReference type="EMBL" id="VDDA01000001">
    <property type="protein sequence ID" value="TNC16233.1"/>
    <property type="molecule type" value="Genomic_DNA"/>
</dbReference>
<evidence type="ECO:0000256" key="1">
    <source>
        <dbReference type="SAM" id="Phobius"/>
    </source>
</evidence>
<keyword evidence="4" id="KW-1185">Reference proteome</keyword>
<organism evidence="3 4">
    <name type="scientific">Methylobacterium terricola</name>
    <dbReference type="NCBI Taxonomy" id="2583531"/>
    <lineage>
        <taxon>Bacteria</taxon>
        <taxon>Pseudomonadati</taxon>
        <taxon>Pseudomonadota</taxon>
        <taxon>Alphaproteobacteria</taxon>
        <taxon>Hyphomicrobiales</taxon>
        <taxon>Methylobacteriaceae</taxon>
        <taxon>Methylobacterium</taxon>
    </lineage>
</organism>
<gene>
    <name evidence="3" type="ORF">FF100_02980</name>
</gene>
<feature type="domain" description="DUF6867" evidence="2">
    <location>
        <begin position="10"/>
        <end position="114"/>
    </location>
</feature>
<dbReference type="InterPro" id="IPR049201">
    <property type="entry name" value="DUF6867"/>
</dbReference>
<keyword evidence="1" id="KW-1133">Transmembrane helix</keyword>
<feature type="transmembrane region" description="Helical" evidence="1">
    <location>
        <begin position="12"/>
        <end position="29"/>
    </location>
</feature>
<dbReference type="Pfam" id="PF21741">
    <property type="entry name" value="DUF6867"/>
    <property type="match status" value="1"/>
</dbReference>
<keyword evidence="1" id="KW-0472">Membrane</keyword>
<protein>
    <recommendedName>
        <fullName evidence="2">DUF6867 domain-containing protein</fullName>
    </recommendedName>
</protein>
<feature type="transmembrane region" description="Helical" evidence="1">
    <location>
        <begin position="41"/>
        <end position="58"/>
    </location>
</feature>
<feature type="transmembrane region" description="Helical" evidence="1">
    <location>
        <begin position="70"/>
        <end position="90"/>
    </location>
</feature>
<evidence type="ECO:0000259" key="2">
    <source>
        <dbReference type="Pfam" id="PF21741"/>
    </source>
</evidence>